<feature type="region of interest" description="Disordered" evidence="1">
    <location>
        <begin position="1"/>
        <end position="24"/>
    </location>
</feature>
<gene>
    <name evidence="2" type="ORF">AArcMg_0679</name>
</gene>
<protein>
    <submittedName>
        <fullName evidence="2">Uncharacterized protein</fullName>
    </submittedName>
</protein>
<name>A0A346PMF6_9EURY</name>
<organism evidence="2 3">
    <name type="scientific">Natrarchaeobaculum sulfurireducens</name>
    <dbReference type="NCBI Taxonomy" id="2044521"/>
    <lineage>
        <taxon>Archaea</taxon>
        <taxon>Methanobacteriati</taxon>
        <taxon>Methanobacteriota</taxon>
        <taxon>Stenosarchaea group</taxon>
        <taxon>Halobacteria</taxon>
        <taxon>Halobacteriales</taxon>
        <taxon>Natrialbaceae</taxon>
        <taxon>Natrarchaeobaculum</taxon>
    </lineage>
</organism>
<dbReference type="GeneID" id="37641163"/>
<dbReference type="SUPFAM" id="SSF89447">
    <property type="entry name" value="AbrB/MazE/MraZ-like"/>
    <property type="match status" value="1"/>
</dbReference>
<dbReference type="InterPro" id="IPR037914">
    <property type="entry name" value="SpoVT-AbrB_sf"/>
</dbReference>
<dbReference type="Proteomes" id="UP000258613">
    <property type="component" value="Chromosome"/>
</dbReference>
<dbReference type="EMBL" id="CP027033">
    <property type="protein sequence ID" value="AXR80701.1"/>
    <property type="molecule type" value="Genomic_DNA"/>
</dbReference>
<feature type="compositionally biased region" description="Polar residues" evidence="1">
    <location>
        <begin position="1"/>
        <end position="10"/>
    </location>
</feature>
<dbReference type="KEGG" id="nag:AArcMg_0679"/>
<sequence length="75" mass="8509">MATSHRQSQVPEDPLTSHRRHAVRHGKTSIAVNIPSDARDIFDIERGSMLRVEVYSWGIVVQPINTDDLLKEDSK</sequence>
<proteinExistence type="predicted"/>
<evidence type="ECO:0000256" key="1">
    <source>
        <dbReference type="SAM" id="MobiDB-lite"/>
    </source>
</evidence>
<dbReference type="AlphaFoldDB" id="A0A346PMF6"/>
<dbReference type="RefSeq" id="WP_117367454.1">
    <property type="nucleotide sequence ID" value="NZ_CP027033.1"/>
</dbReference>
<evidence type="ECO:0000313" key="2">
    <source>
        <dbReference type="EMBL" id="AXR80701.1"/>
    </source>
</evidence>
<reference evidence="3" key="1">
    <citation type="submission" date="2018-02" db="EMBL/GenBank/DDBJ databases">
        <title>Phenotypic and genomic properties of facultatively anaerobic sulfur-reducing natronoarchaea from hypersaline soda lakes.</title>
        <authorList>
            <person name="Sorokin D.Y."/>
            <person name="Kublanov I.V."/>
            <person name="Roman P."/>
            <person name="Sinninghe Damste J.S."/>
            <person name="Golyshin P.N."/>
            <person name="Rojo D."/>
            <person name="Ciordia S."/>
            <person name="Mena M.D.C."/>
            <person name="Ferrer M."/>
            <person name="Messina E."/>
            <person name="Smedile F."/>
            <person name="La Spada G."/>
            <person name="La Cono V."/>
            <person name="Yakimov M.M."/>
        </authorList>
    </citation>
    <scope>NUCLEOTIDE SEQUENCE [LARGE SCALE GENOMIC DNA]</scope>
    <source>
        <strain evidence="3">AArc-Mg</strain>
    </source>
</reference>
<accession>A0A346PMF6</accession>
<evidence type="ECO:0000313" key="3">
    <source>
        <dbReference type="Proteomes" id="UP000258613"/>
    </source>
</evidence>
<keyword evidence="3" id="KW-1185">Reference proteome</keyword>